<proteinExistence type="predicted"/>
<evidence type="ECO:0000313" key="2">
    <source>
        <dbReference type="EMBL" id="KAE9963147.1"/>
    </source>
</evidence>
<dbReference type="AlphaFoldDB" id="A0A8H3VJL2"/>
<name>A0A8H3VJL2_VENIN</name>
<dbReference type="EMBL" id="WNWR01000204">
    <property type="protein sequence ID" value="KAE9988956.1"/>
    <property type="molecule type" value="Genomic_DNA"/>
</dbReference>
<feature type="chain" id="PRO_5044690896" description="Secreted protein" evidence="1">
    <location>
        <begin position="18"/>
        <end position="246"/>
    </location>
</feature>
<dbReference type="EMBL" id="WNWQ01000891">
    <property type="protein sequence ID" value="KAE9963147.1"/>
    <property type="molecule type" value="Genomic_DNA"/>
</dbReference>
<sequence length="246" mass="26903">MKVYIAAFSLILPFAHGIEFPSAIAYNVCKKYDAGWGWGRVSYKTRSARCLSEKKMHLLCLETHPTQDDRPGDHFCQGDTTCIPHNYVLGQSPDAGCIRLWSPSGVKGDGDLDNYSCSSGITIGNDDIWVLSSVTPDSILYKDGIRTCIVSKSGSSSPVDRVYSQSPCPQTSTVLKLSKHTTYQACIFTLLKLAKKSVGFTWHLRGPGKLPRNRRGLGLQGQPLSELFTIVSNNTANDAVKIVIGD</sequence>
<feature type="signal peptide" evidence="1">
    <location>
        <begin position="1"/>
        <end position="17"/>
    </location>
</feature>
<accession>A0A8H3VJL2</accession>
<keyword evidence="1" id="KW-0732">Signal</keyword>
<evidence type="ECO:0000256" key="1">
    <source>
        <dbReference type="SAM" id="SignalP"/>
    </source>
</evidence>
<evidence type="ECO:0000313" key="3">
    <source>
        <dbReference type="EMBL" id="KAE9988956.1"/>
    </source>
</evidence>
<organism evidence="3 4">
    <name type="scientific">Venturia inaequalis</name>
    <name type="common">Apple scab fungus</name>
    <dbReference type="NCBI Taxonomy" id="5025"/>
    <lineage>
        <taxon>Eukaryota</taxon>
        <taxon>Fungi</taxon>
        <taxon>Dikarya</taxon>
        <taxon>Ascomycota</taxon>
        <taxon>Pezizomycotina</taxon>
        <taxon>Dothideomycetes</taxon>
        <taxon>Pleosporomycetidae</taxon>
        <taxon>Venturiales</taxon>
        <taxon>Venturiaceae</taxon>
        <taxon>Venturia</taxon>
    </lineage>
</organism>
<comment type="caution">
    <text evidence="3">The sequence shown here is derived from an EMBL/GenBank/DDBJ whole genome shotgun (WGS) entry which is preliminary data.</text>
</comment>
<evidence type="ECO:0000313" key="4">
    <source>
        <dbReference type="Proteomes" id="UP000490939"/>
    </source>
</evidence>
<protein>
    <recommendedName>
        <fullName evidence="5">Secreted protein</fullName>
    </recommendedName>
</protein>
<reference evidence="3 4" key="1">
    <citation type="submission" date="2019-07" db="EMBL/GenBank/DDBJ databases">
        <title>Venturia inaequalis Genome Resource.</title>
        <authorList>
            <person name="Lichtner F.J."/>
        </authorList>
    </citation>
    <scope>NUCLEOTIDE SEQUENCE [LARGE SCALE GENOMIC DNA]</scope>
    <source>
        <strain evidence="2">Bline_iso_100314</strain>
        <strain evidence="3 4">DMI_063113</strain>
    </source>
</reference>
<keyword evidence="4" id="KW-1185">Reference proteome</keyword>
<dbReference type="Proteomes" id="UP000490939">
    <property type="component" value="Unassembled WGS sequence"/>
</dbReference>
<gene>
    <name evidence="2" type="ORF">BLS_009601</name>
    <name evidence="3" type="ORF">EG327_003170</name>
</gene>
<evidence type="ECO:0008006" key="5">
    <source>
        <dbReference type="Google" id="ProtNLM"/>
    </source>
</evidence>
<dbReference type="Proteomes" id="UP000433883">
    <property type="component" value="Unassembled WGS sequence"/>
</dbReference>